<proteinExistence type="predicted"/>
<evidence type="ECO:0000313" key="2">
    <source>
        <dbReference type="Proteomes" id="UP001054945"/>
    </source>
</evidence>
<dbReference type="EMBL" id="BPLR01004663">
    <property type="protein sequence ID" value="GIX96586.1"/>
    <property type="molecule type" value="Genomic_DNA"/>
</dbReference>
<dbReference type="Proteomes" id="UP001054945">
    <property type="component" value="Unassembled WGS sequence"/>
</dbReference>
<name>A0AAV4PHN8_CAEEX</name>
<comment type="caution">
    <text evidence="1">The sequence shown here is derived from an EMBL/GenBank/DDBJ whole genome shotgun (WGS) entry which is preliminary data.</text>
</comment>
<reference evidence="1 2" key="1">
    <citation type="submission" date="2021-06" db="EMBL/GenBank/DDBJ databases">
        <title>Caerostris extrusa draft genome.</title>
        <authorList>
            <person name="Kono N."/>
            <person name="Arakawa K."/>
        </authorList>
    </citation>
    <scope>NUCLEOTIDE SEQUENCE [LARGE SCALE GENOMIC DNA]</scope>
</reference>
<gene>
    <name evidence="1" type="ORF">CEXT_774161</name>
</gene>
<accession>A0AAV4PHN8</accession>
<organism evidence="1 2">
    <name type="scientific">Caerostris extrusa</name>
    <name type="common">Bark spider</name>
    <name type="synonym">Caerostris bankana</name>
    <dbReference type="NCBI Taxonomy" id="172846"/>
    <lineage>
        <taxon>Eukaryota</taxon>
        <taxon>Metazoa</taxon>
        <taxon>Ecdysozoa</taxon>
        <taxon>Arthropoda</taxon>
        <taxon>Chelicerata</taxon>
        <taxon>Arachnida</taxon>
        <taxon>Araneae</taxon>
        <taxon>Araneomorphae</taxon>
        <taxon>Entelegynae</taxon>
        <taxon>Araneoidea</taxon>
        <taxon>Araneidae</taxon>
        <taxon>Caerostris</taxon>
    </lineage>
</organism>
<dbReference type="AlphaFoldDB" id="A0AAV4PHN8"/>
<evidence type="ECO:0000313" key="1">
    <source>
        <dbReference type="EMBL" id="GIX96586.1"/>
    </source>
</evidence>
<keyword evidence="2" id="KW-1185">Reference proteome</keyword>
<sequence>MNFHFDNRRKIQMIFLYATVNNGMHVEKLVHVHSKLYTERLNRITSNPLKCIIELETIYTDGTTTSTEQLGSQHMVSKALTGQNYIHKWATKKN</sequence>
<protein>
    <submittedName>
        <fullName evidence="1">Uncharacterized protein</fullName>
    </submittedName>
</protein>